<dbReference type="EMBL" id="JANTYZ010000016">
    <property type="protein sequence ID" value="MCS3866633.1"/>
    <property type="molecule type" value="Genomic_DNA"/>
</dbReference>
<name>A0A9X2Z275_9BACT</name>
<sequence length="257" mass="28997">MRIEGFYLCGATITYEEELEKSLEDPSQAHQLFLQERPTNQIRCFPRFEEADQQKYLQPAADCFLNYVCGQDHTIDAWVVAAWHHGGAAYTGEMSVSELSGTIDELELLIRGHYVCLANHWTKDEEPLPPSVKFEPSSSGISPSWREGEKSVSDLTRDEVLQGLRFIQYWGAEGDLDYSGLLSALRSTCHSQDREEQGEDLDQSQIRANRALVEESRNQVDGISRPTEAMNEDAPDGIAWHQLMNRLSELGISISSN</sequence>
<proteinExistence type="predicted"/>
<gene>
    <name evidence="2" type="ORF">GGP82_003211</name>
</gene>
<comment type="caution">
    <text evidence="2">The sequence shown here is derived from an EMBL/GenBank/DDBJ whole genome shotgun (WGS) entry which is preliminary data.</text>
</comment>
<dbReference type="RefSeq" id="WP_259084208.1">
    <property type="nucleotide sequence ID" value="NZ_JANTYZ010000016.1"/>
</dbReference>
<protein>
    <submittedName>
        <fullName evidence="2">Uncharacterized protein</fullName>
    </submittedName>
</protein>
<accession>A0A9X2Z275</accession>
<reference evidence="2" key="1">
    <citation type="submission" date="2022-08" db="EMBL/GenBank/DDBJ databases">
        <title>Genomic Encyclopedia of Type Strains, Phase V (KMG-V): Genome sequencing to study the core and pangenomes of soil and plant-associated prokaryotes.</title>
        <authorList>
            <person name="Whitman W."/>
        </authorList>
    </citation>
    <scope>NUCLEOTIDE SEQUENCE</scope>
    <source>
        <strain evidence="2">SP2016B</strain>
    </source>
</reference>
<dbReference type="AlphaFoldDB" id="A0A9X2Z275"/>
<dbReference type="Proteomes" id="UP001155034">
    <property type="component" value="Unassembled WGS sequence"/>
</dbReference>
<evidence type="ECO:0000313" key="2">
    <source>
        <dbReference type="EMBL" id="MCS3866633.1"/>
    </source>
</evidence>
<organism evidence="2 3">
    <name type="scientific">Salinibacter ruber</name>
    <dbReference type="NCBI Taxonomy" id="146919"/>
    <lineage>
        <taxon>Bacteria</taxon>
        <taxon>Pseudomonadati</taxon>
        <taxon>Rhodothermota</taxon>
        <taxon>Rhodothermia</taxon>
        <taxon>Rhodothermales</taxon>
        <taxon>Salinibacteraceae</taxon>
        <taxon>Salinibacter</taxon>
    </lineage>
</organism>
<evidence type="ECO:0000313" key="3">
    <source>
        <dbReference type="Proteomes" id="UP001155034"/>
    </source>
</evidence>
<feature type="region of interest" description="Disordered" evidence="1">
    <location>
        <begin position="128"/>
        <end position="149"/>
    </location>
</feature>
<evidence type="ECO:0000256" key="1">
    <source>
        <dbReference type="SAM" id="MobiDB-lite"/>
    </source>
</evidence>